<name>A0A059A2B3_EUCGR</name>
<proteinExistence type="predicted"/>
<dbReference type="InterPro" id="IPR003428">
    <property type="entry name" value="MAM33"/>
</dbReference>
<dbReference type="Pfam" id="PF02330">
    <property type="entry name" value="MAM33"/>
    <property type="match status" value="1"/>
</dbReference>
<dbReference type="OMA" id="DKYEGPQ"/>
<dbReference type="Gramene" id="KCW48277">
    <property type="protein sequence ID" value="KCW48277"/>
    <property type="gene ID" value="EUGRSUZ_K02009"/>
</dbReference>
<gene>
    <name evidence="1" type="ORF">EUGRSUZ_K02009</name>
</gene>
<dbReference type="InParanoid" id="A0A059A2B3"/>
<protein>
    <recommendedName>
        <fullName evidence="2">Mitochondrial glycoprotein domain-containing protein</fullName>
    </recommendedName>
</protein>
<dbReference type="GO" id="GO:0005759">
    <property type="term" value="C:mitochondrial matrix"/>
    <property type="evidence" value="ECO:0007669"/>
    <property type="project" value="InterPro"/>
</dbReference>
<dbReference type="eggNOG" id="KOG2536">
    <property type="taxonomic scope" value="Eukaryota"/>
</dbReference>
<dbReference type="FunFam" id="3.10.280.10:FF:000006">
    <property type="entry name" value="Mitochondrial glycoprotein, expressed"/>
    <property type="match status" value="1"/>
</dbReference>
<reference evidence="1" key="1">
    <citation type="submission" date="2013-07" db="EMBL/GenBank/DDBJ databases">
        <title>The genome of Eucalyptus grandis.</title>
        <authorList>
            <person name="Schmutz J."/>
            <person name="Hayes R."/>
            <person name="Myburg A."/>
            <person name="Tuskan G."/>
            <person name="Grattapaglia D."/>
            <person name="Rokhsar D.S."/>
        </authorList>
    </citation>
    <scope>NUCLEOTIDE SEQUENCE</scope>
    <source>
        <tissue evidence="1">Leaf extractions</tissue>
    </source>
</reference>
<evidence type="ECO:0000313" key="1">
    <source>
        <dbReference type="EMBL" id="KCW48277.1"/>
    </source>
</evidence>
<dbReference type="OrthoDB" id="278212at2759"/>
<dbReference type="SUPFAM" id="SSF54529">
    <property type="entry name" value="Mitochondrial glycoprotein MAM33-like"/>
    <property type="match status" value="1"/>
</dbReference>
<organism evidence="1">
    <name type="scientific">Eucalyptus grandis</name>
    <name type="common">Flooded gum</name>
    <dbReference type="NCBI Taxonomy" id="71139"/>
    <lineage>
        <taxon>Eukaryota</taxon>
        <taxon>Viridiplantae</taxon>
        <taxon>Streptophyta</taxon>
        <taxon>Embryophyta</taxon>
        <taxon>Tracheophyta</taxon>
        <taxon>Spermatophyta</taxon>
        <taxon>Magnoliopsida</taxon>
        <taxon>eudicotyledons</taxon>
        <taxon>Gunneridae</taxon>
        <taxon>Pentapetalae</taxon>
        <taxon>rosids</taxon>
        <taxon>malvids</taxon>
        <taxon>Myrtales</taxon>
        <taxon>Myrtaceae</taxon>
        <taxon>Myrtoideae</taxon>
        <taxon>Eucalypteae</taxon>
        <taxon>Eucalyptus</taxon>
    </lineage>
</organism>
<dbReference type="EMBL" id="KK198763">
    <property type="protein sequence ID" value="KCW48277.1"/>
    <property type="molecule type" value="Genomic_DNA"/>
</dbReference>
<dbReference type="AlphaFoldDB" id="A0A059A2B3"/>
<sequence length="203" mass="22632">MQRLNSVLRQGQKAIVDLGLLTVLRSEIAHELSSNRFQNDQIGDPGDFVVDWDAPESEDVLLRRKCESGEEVAVSALLGPQIYGGEGIFPREVLMKVCVKKPGFNSILQFDCGVCSGTDSGSELHLCGAHYLPSPALLHHSVYRGPLFSTLDDNLQEKLKEYLDAKGIGRGLTDFLLLYLHRKEQNQYVSWLQKLESMLATEV</sequence>
<dbReference type="KEGG" id="egr:104425615"/>
<dbReference type="Gene3D" id="3.10.280.10">
    <property type="entry name" value="Mitochondrial glycoprotein"/>
    <property type="match status" value="1"/>
</dbReference>
<dbReference type="FunCoup" id="A0A059A2B3">
    <property type="interactions" value="1864"/>
</dbReference>
<dbReference type="PANTHER" id="PTHR10826:SF1">
    <property type="entry name" value="COMPLEMENT COMPONENT 1 Q SUBCOMPONENT-BINDING PROTEIN, MITOCHONDRIAL"/>
    <property type="match status" value="1"/>
</dbReference>
<accession>A0A059A2B3</accession>
<dbReference type="PANTHER" id="PTHR10826">
    <property type="entry name" value="COMPLEMENT COMPONENT 1"/>
    <property type="match status" value="1"/>
</dbReference>
<evidence type="ECO:0008006" key="2">
    <source>
        <dbReference type="Google" id="ProtNLM"/>
    </source>
</evidence>
<dbReference type="InterPro" id="IPR036561">
    <property type="entry name" value="MAM33_sf"/>
</dbReference>